<reference evidence="6" key="1">
    <citation type="submission" date="2015-12" db="EMBL/GenBank/DDBJ databases">
        <title>FDA dAtabase for Regulatory Grade micrObial Sequences (FDA-ARGOS): Supporting development and validation of Infectious Disease Dx tests.</title>
        <authorList>
            <person name="Hoffmann M."/>
            <person name="Allard M."/>
            <person name="Evans P."/>
            <person name="Brown E."/>
            <person name="Tallon L.J."/>
            <person name="Sadzewicz L."/>
            <person name="Sengamalay N."/>
            <person name="Ott S."/>
            <person name="Godinez A."/>
            <person name="Nagaraj S."/>
            <person name="Vyas G."/>
            <person name="Aluvathingal J."/>
            <person name="Nadendla S."/>
            <person name="Geyer C."/>
            <person name="Sichtig H."/>
        </authorList>
    </citation>
    <scope>NUCLEOTIDE SEQUENCE [LARGE SCALE GENOMIC DNA]</scope>
    <source>
        <strain evidence="6">ATCC 33809</strain>
    </source>
</reference>
<gene>
    <name evidence="5" type="primary">cph2_14</name>
    <name evidence="4" type="ORF">AL536_03860</name>
    <name evidence="5" type="ORF">NCTC11327_04362</name>
</gene>
<dbReference type="GO" id="GO:0071111">
    <property type="term" value="F:cyclic-guanylate-specific phosphodiesterase activity"/>
    <property type="evidence" value="ECO:0007669"/>
    <property type="project" value="InterPro"/>
</dbReference>
<reference evidence="4" key="2">
    <citation type="submission" date="2018-01" db="EMBL/GenBank/DDBJ databases">
        <title>FDA dAtabase for Regulatory Grade micrObial Sequences (FDA-ARGOS): Supporting development and validation of Infectious Disease Dx tests.</title>
        <authorList>
            <person name="Hoffmann M."/>
            <person name="Allard M."/>
            <person name="Evans P."/>
            <person name="Brown E."/>
            <person name="Tallon L."/>
            <person name="Sadzewicz L."/>
            <person name="Sengamalay N."/>
            <person name="Ott S."/>
            <person name="Godinez A."/>
            <person name="Nagaraj S."/>
            <person name="Vyas G."/>
            <person name="Aluvathingal J."/>
            <person name="Nadendla S."/>
            <person name="Geyer C."/>
            <person name="Sichtig H."/>
        </authorList>
    </citation>
    <scope>NUCLEOTIDE SEQUENCE</scope>
    <source>
        <strain evidence="4">ATCC 33809</strain>
    </source>
</reference>
<dbReference type="CDD" id="cd01948">
    <property type="entry name" value="EAL"/>
    <property type="match status" value="1"/>
</dbReference>
<dbReference type="PROSITE" id="PS50057">
    <property type="entry name" value="FERM_3"/>
    <property type="match status" value="1"/>
</dbReference>
<dbReference type="InterPro" id="IPR000299">
    <property type="entry name" value="FERM_domain"/>
</dbReference>
<dbReference type="RefSeq" id="WP_061055662.1">
    <property type="nucleotide sequence ID" value="NZ_CABLBX010000012.1"/>
</dbReference>
<dbReference type="Pfam" id="PF00563">
    <property type="entry name" value="EAL"/>
    <property type="match status" value="1"/>
</dbReference>
<dbReference type="PROSITE" id="PS50113">
    <property type="entry name" value="PAC"/>
    <property type="match status" value="1"/>
</dbReference>
<dbReference type="Gene3D" id="3.20.20.450">
    <property type="entry name" value="EAL domain"/>
    <property type="match status" value="1"/>
</dbReference>
<dbReference type="Gene3D" id="3.30.450.20">
    <property type="entry name" value="PAS domain"/>
    <property type="match status" value="1"/>
</dbReference>
<dbReference type="KEGG" id="vfl:AL536_03860"/>
<protein>
    <submittedName>
        <fullName evidence="5">Histidine kinase</fullName>
    </submittedName>
    <submittedName>
        <fullName evidence="4">PAS domain S-box protein</fullName>
    </submittedName>
</protein>
<dbReference type="NCBIfam" id="TIGR00229">
    <property type="entry name" value="sensory_box"/>
    <property type="match status" value="1"/>
</dbReference>
<organism evidence="5 7">
    <name type="scientific">Vibrio fluvialis</name>
    <dbReference type="NCBI Taxonomy" id="676"/>
    <lineage>
        <taxon>Bacteria</taxon>
        <taxon>Pseudomonadati</taxon>
        <taxon>Pseudomonadota</taxon>
        <taxon>Gammaproteobacteria</taxon>
        <taxon>Vibrionales</taxon>
        <taxon>Vibrionaceae</taxon>
        <taxon>Vibrio</taxon>
    </lineage>
</organism>
<dbReference type="InterPro" id="IPR000700">
    <property type="entry name" value="PAS-assoc_C"/>
</dbReference>
<dbReference type="InterPro" id="IPR001610">
    <property type="entry name" value="PAC"/>
</dbReference>
<dbReference type="SUPFAM" id="SSF55785">
    <property type="entry name" value="PYP-like sensor domain (PAS domain)"/>
    <property type="match status" value="1"/>
</dbReference>
<evidence type="ECO:0000259" key="2">
    <source>
        <dbReference type="PROSITE" id="PS50113"/>
    </source>
</evidence>
<reference evidence="5 7" key="3">
    <citation type="submission" date="2018-06" db="EMBL/GenBank/DDBJ databases">
        <authorList>
            <consortium name="Pathogen Informatics"/>
            <person name="Doyle S."/>
        </authorList>
    </citation>
    <scope>NUCLEOTIDE SEQUENCE [LARGE SCALE GENOMIC DNA]</scope>
    <source>
        <strain evidence="5 7">NCTC11327</strain>
    </source>
</reference>
<feature type="domain" description="FERM" evidence="1">
    <location>
        <begin position="490"/>
        <end position="543"/>
    </location>
</feature>
<evidence type="ECO:0000313" key="6">
    <source>
        <dbReference type="Proteomes" id="UP000057088"/>
    </source>
</evidence>
<dbReference type="GO" id="GO:0016301">
    <property type="term" value="F:kinase activity"/>
    <property type="evidence" value="ECO:0007669"/>
    <property type="project" value="UniProtKB-KW"/>
</dbReference>
<keyword evidence="6" id="KW-1185">Reference proteome</keyword>
<name>A0AAX2LYI8_VIBFL</name>
<dbReference type="SMART" id="SM00086">
    <property type="entry name" value="PAC"/>
    <property type="match status" value="1"/>
</dbReference>
<dbReference type="EMBL" id="UHIP01000002">
    <property type="protein sequence ID" value="SUQ27487.1"/>
    <property type="molecule type" value="Genomic_DNA"/>
</dbReference>
<evidence type="ECO:0000313" key="7">
    <source>
        <dbReference type="Proteomes" id="UP000254626"/>
    </source>
</evidence>
<sequence length="543" mass="62248">MEESMKQKTLLNKLIHVFDSSKDGLWYMGYDNRVQFYNSRFYEQFEMPVEDSTLDDWIKLIHPLDRDSFSKRVISHKEGNTTRVISEYRVLTRQGRYLWIEATGIIVEDDDETYMVGCHRDVSESRLFNDYLSVMVHHDSETGLYNRHKWLEVTNACTKEGVVFAVSIRNMHNYIRQWGGRVTTEVVSALSDWFDSRLEEVELYRVSPEVFALRCPYPIPCLQVTQIANEATDGLLKSEDLGFSIAKSDVAIAVINESEFESTLPLNILMQVIDYAYSHGGVSIYTEKVRTAVDRYFVISDSLNEAISNESIYIALQPIVDRRTNTIRSYEALARWDHPLLGRISPAEFIPLAEKLDLMTELGYLVIKQACRFVAGYDRSHSDRPSVNINVSVLQLADKDFLEILCNIANEQGVASDRIVLEITESHFLDQDETCVEMVKKIKSKSFKISLDDFGAGYSSITSLFRLPLHQIKLDRSLVEDALTSDPCRSLIKYLVHHCENQNIELVAEGVETEIIENLLEGIGVYTMQGFGLYRPEPAETWL</sequence>
<dbReference type="Proteomes" id="UP000057088">
    <property type="component" value="Chromosome 1"/>
</dbReference>
<dbReference type="InterPro" id="IPR013655">
    <property type="entry name" value="PAS_fold_3"/>
</dbReference>
<dbReference type="SUPFAM" id="SSF141868">
    <property type="entry name" value="EAL domain-like"/>
    <property type="match status" value="1"/>
</dbReference>
<keyword evidence="5" id="KW-0418">Kinase</keyword>
<dbReference type="PANTHER" id="PTHR33121:SF79">
    <property type="entry name" value="CYCLIC DI-GMP PHOSPHODIESTERASE PDED-RELATED"/>
    <property type="match status" value="1"/>
</dbReference>
<dbReference type="InterPro" id="IPR050706">
    <property type="entry name" value="Cyclic-di-GMP_PDE-like"/>
</dbReference>
<feature type="domain" description="EAL" evidence="3">
    <location>
        <begin position="296"/>
        <end position="543"/>
    </location>
</feature>
<evidence type="ECO:0000313" key="5">
    <source>
        <dbReference type="EMBL" id="SUQ27487.1"/>
    </source>
</evidence>
<dbReference type="InterPro" id="IPR000014">
    <property type="entry name" value="PAS"/>
</dbReference>
<dbReference type="Proteomes" id="UP000254626">
    <property type="component" value="Unassembled WGS sequence"/>
</dbReference>
<dbReference type="CDD" id="cd00130">
    <property type="entry name" value="PAS"/>
    <property type="match status" value="1"/>
</dbReference>
<dbReference type="InterPro" id="IPR035919">
    <property type="entry name" value="EAL_sf"/>
</dbReference>
<dbReference type="PANTHER" id="PTHR33121">
    <property type="entry name" value="CYCLIC DI-GMP PHOSPHODIESTERASE PDEF"/>
    <property type="match status" value="1"/>
</dbReference>
<dbReference type="PROSITE" id="PS50883">
    <property type="entry name" value="EAL"/>
    <property type="match status" value="1"/>
</dbReference>
<dbReference type="Pfam" id="PF08447">
    <property type="entry name" value="PAS_3"/>
    <property type="match status" value="1"/>
</dbReference>
<keyword evidence="5" id="KW-0808">Transferase</keyword>
<feature type="domain" description="PAC" evidence="2">
    <location>
        <begin position="84"/>
        <end position="134"/>
    </location>
</feature>
<accession>A0AAX2LYI8</accession>
<dbReference type="AlphaFoldDB" id="A0AAX2LYI8"/>
<dbReference type="EMBL" id="CP014034">
    <property type="protein sequence ID" value="AMF92621.1"/>
    <property type="molecule type" value="Genomic_DNA"/>
</dbReference>
<evidence type="ECO:0000259" key="3">
    <source>
        <dbReference type="PROSITE" id="PS50883"/>
    </source>
</evidence>
<proteinExistence type="predicted"/>
<evidence type="ECO:0000259" key="1">
    <source>
        <dbReference type="PROSITE" id="PS50057"/>
    </source>
</evidence>
<dbReference type="SMART" id="SM00052">
    <property type="entry name" value="EAL"/>
    <property type="match status" value="1"/>
</dbReference>
<dbReference type="InterPro" id="IPR001633">
    <property type="entry name" value="EAL_dom"/>
</dbReference>
<evidence type="ECO:0000313" key="4">
    <source>
        <dbReference type="EMBL" id="AMF92621.1"/>
    </source>
</evidence>
<dbReference type="InterPro" id="IPR035965">
    <property type="entry name" value="PAS-like_dom_sf"/>
</dbReference>